<gene>
    <name evidence="1" type="ORF">LY79DRAFT_350278</name>
</gene>
<dbReference type="GeneID" id="85436882"/>
<name>A0AAD8Q926_9PEZI</name>
<dbReference type="EMBL" id="JAHLJV010000007">
    <property type="protein sequence ID" value="KAK1597611.1"/>
    <property type="molecule type" value="Genomic_DNA"/>
</dbReference>
<evidence type="ECO:0000313" key="1">
    <source>
        <dbReference type="EMBL" id="KAK1597611.1"/>
    </source>
</evidence>
<organism evidence="1 2">
    <name type="scientific">Colletotrichum navitas</name>
    <dbReference type="NCBI Taxonomy" id="681940"/>
    <lineage>
        <taxon>Eukaryota</taxon>
        <taxon>Fungi</taxon>
        <taxon>Dikarya</taxon>
        <taxon>Ascomycota</taxon>
        <taxon>Pezizomycotina</taxon>
        <taxon>Sordariomycetes</taxon>
        <taxon>Hypocreomycetidae</taxon>
        <taxon>Glomerellales</taxon>
        <taxon>Glomerellaceae</taxon>
        <taxon>Colletotrichum</taxon>
        <taxon>Colletotrichum graminicola species complex</taxon>
    </lineage>
</organism>
<sequence>MRRQRQDEDFRIDPPQRFVEVPRKTVTGLVPVVAKTFSCARSEMPILLSVCMGESTSGVAGRWAESLKRGMRCPGVPSLSDKTSWRGEAFGRVVVPKVAKPATRTAVAASRVVKHTDGWGREACIYTYLLPRTLRYDLGMEVCVSRAGRRPGRPR</sequence>
<keyword evidence="2" id="KW-1185">Reference proteome</keyword>
<comment type="caution">
    <text evidence="1">The sequence shown here is derived from an EMBL/GenBank/DDBJ whole genome shotgun (WGS) entry which is preliminary data.</text>
</comment>
<dbReference type="RefSeq" id="XP_060418383.1">
    <property type="nucleotide sequence ID" value="XM_060552642.1"/>
</dbReference>
<protein>
    <submittedName>
        <fullName evidence="1">Uncharacterized protein</fullName>
    </submittedName>
</protein>
<reference evidence="1" key="1">
    <citation type="submission" date="2021-06" db="EMBL/GenBank/DDBJ databases">
        <title>Comparative genomics, transcriptomics and evolutionary studies reveal genomic signatures of adaptation to plant cell wall in hemibiotrophic fungi.</title>
        <authorList>
            <consortium name="DOE Joint Genome Institute"/>
            <person name="Baroncelli R."/>
            <person name="Diaz J.F."/>
            <person name="Benocci T."/>
            <person name="Peng M."/>
            <person name="Battaglia E."/>
            <person name="Haridas S."/>
            <person name="Andreopoulos W."/>
            <person name="Labutti K."/>
            <person name="Pangilinan J."/>
            <person name="Floch G.L."/>
            <person name="Makela M.R."/>
            <person name="Henrissat B."/>
            <person name="Grigoriev I.V."/>
            <person name="Crouch J.A."/>
            <person name="De Vries R.P."/>
            <person name="Sukno S.A."/>
            <person name="Thon M.R."/>
        </authorList>
    </citation>
    <scope>NUCLEOTIDE SEQUENCE</scope>
    <source>
        <strain evidence="1">CBS 125086</strain>
    </source>
</reference>
<evidence type="ECO:0000313" key="2">
    <source>
        <dbReference type="Proteomes" id="UP001230504"/>
    </source>
</evidence>
<dbReference type="Proteomes" id="UP001230504">
    <property type="component" value="Unassembled WGS sequence"/>
</dbReference>
<accession>A0AAD8Q926</accession>
<dbReference type="AlphaFoldDB" id="A0AAD8Q926"/>
<proteinExistence type="predicted"/>